<reference evidence="2" key="1">
    <citation type="submission" date="2022-11" db="EMBL/GenBank/DDBJ databases">
        <authorList>
            <person name="Petersen C."/>
        </authorList>
    </citation>
    <scope>NUCLEOTIDE SEQUENCE</scope>
    <source>
        <strain evidence="2">IBT 22155</strain>
    </source>
</reference>
<dbReference type="AlphaFoldDB" id="A0A9W9HBS0"/>
<evidence type="ECO:0000313" key="2">
    <source>
        <dbReference type="EMBL" id="KAJ5143694.1"/>
    </source>
</evidence>
<dbReference type="RefSeq" id="XP_056525338.1">
    <property type="nucleotide sequence ID" value="XM_056663225.1"/>
</dbReference>
<dbReference type="EMBL" id="JAPQKL010000002">
    <property type="protein sequence ID" value="KAJ5143694.1"/>
    <property type="molecule type" value="Genomic_DNA"/>
</dbReference>
<dbReference type="Proteomes" id="UP001149079">
    <property type="component" value="Unassembled WGS sequence"/>
</dbReference>
<sequence length="116" mass="13055">MARPQNKPTATAIKLPTLNSNPKSNPSLTRSVTSSTLPQQKEKENQPADSGNADDQVLECQHQIKATLTDILNDDRVKHNPDGSRCVQKALLDNEHDMRKQRRHSLNSTTKRQMML</sequence>
<dbReference type="GeneID" id="81402395"/>
<proteinExistence type="predicted"/>
<evidence type="ECO:0000256" key="1">
    <source>
        <dbReference type="SAM" id="MobiDB-lite"/>
    </source>
</evidence>
<comment type="caution">
    <text evidence="2">The sequence shown here is derived from an EMBL/GenBank/DDBJ whole genome shotgun (WGS) entry which is preliminary data.</text>
</comment>
<protein>
    <submittedName>
        <fullName evidence="2">Uncharacterized protein</fullName>
    </submittedName>
</protein>
<name>A0A9W9HBS0_9EURO</name>
<accession>A0A9W9HBS0</accession>
<feature type="compositionally biased region" description="Polar residues" evidence="1">
    <location>
        <begin position="17"/>
        <end position="39"/>
    </location>
</feature>
<reference evidence="2" key="2">
    <citation type="journal article" date="2023" name="IMA Fungus">
        <title>Comparative genomic study of the Penicillium genus elucidates a diverse pangenome and 15 lateral gene transfer events.</title>
        <authorList>
            <person name="Petersen C."/>
            <person name="Sorensen T."/>
            <person name="Nielsen M.R."/>
            <person name="Sondergaard T.E."/>
            <person name="Sorensen J.L."/>
            <person name="Fitzpatrick D.A."/>
            <person name="Frisvad J.C."/>
            <person name="Nielsen K.L."/>
        </authorList>
    </citation>
    <scope>NUCLEOTIDE SEQUENCE</scope>
    <source>
        <strain evidence="2">IBT 22155</strain>
    </source>
</reference>
<feature type="region of interest" description="Disordered" evidence="1">
    <location>
        <begin position="90"/>
        <end position="116"/>
    </location>
</feature>
<feature type="region of interest" description="Disordered" evidence="1">
    <location>
        <begin position="1"/>
        <end position="56"/>
    </location>
</feature>
<evidence type="ECO:0000313" key="3">
    <source>
        <dbReference type="Proteomes" id="UP001149079"/>
    </source>
</evidence>
<feature type="compositionally biased region" description="Polar residues" evidence="1">
    <location>
        <begin position="106"/>
        <end position="116"/>
    </location>
</feature>
<dbReference type="OrthoDB" id="4509729at2759"/>
<gene>
    <name evidence="2" type="ORF">N7515_002481</name>
</gene>
<keyword evidence="3" id="KW-1185">Reference proteome</keyword>
<organism evidence="2 3">
    <name type="scientific">Penicillium bovifimosum</name>
    <dbReference type="NCBI Taxonomy" id="126998"/>
    <lineage>
        <taxon>Eukaryota</taxon>
        <taxon>Fungi</taxon>
        <taxon>Dikarya</taxon>
        <taxon>Ascomycota</taxon>
        <taxon>Pezizomycotina</taxon>
        <taxon>Eurotiomycetes</taxon>
        <taxon>Eurotiomycetidae</taxon>
        <taxon>Eurotiales</taxon>
        <taxon>Aspergillaceae</taxon>
        <taxon>Penicillium</taxon>
    </lineage>
</organism>